<dbReference type="GO" id="GO:0003676">
    <property type="term" value="F:nucleic acid binding"/>
    <property type="evidence" value="ECO:0007669"/>
    <property type="project" value="InterPro"/>
</dbReference>
<proteinExistence type="predicted"/>
<dbReference type="SUPFAM" id="SSF53098">
    <property type="entry name" value="Ribonuclease H-like"/>
    <property type="match status" value="1"/>
</dbReference>
<dbReference type="GO" id="GO:0015074">
    <property type="term" value="P:DNA integration"/>
    <property type="evidence" value="ECO:0007669"/>
    <property type="project" value="InterPro"/>
</dbReference>
<dbReference type="InterPro" id="IPR012337">
    <property type="entry name" value="RNaseH-like_sf"/>
</dbReference>
<dbReference type="PANTHER" id="PTHR46889">
    <property type="entry name" value="TRANSPOSASE INSF FOR INSERTION SEQUENCE IS3B-RELATED"/>
    <property type="match status" value="1"/>
</dbReference>
<reference evidence="3 6" key="1">
    <citation type="submission" date="2017-10" db="EMBL/GenBank/DDBJ databases">
        <authorList>
            <consortium name="Urmite Genomes"/>
        </authorList>
    </citation>
    <scope>NUCLEOTIDE SEQUENCE [LARGE SCALE GENOMIC DNA]</scope>
    <source>
        <strain evidence="3 6">FB-527</strain>
    </source>
</reference>
<keyword evidence="6" id="KW-1185">Reference proteome</keyword>
<feature type="domain" description="Integrase catalytic" evidence="2">
    <location>
        <begin position="109"/>
        <end position="285"/>
    </location>
</feature>
<dbReference type="PROSITE" id="PS50994">
    <property type="entry name" value="INTEGRASE"/>
    <property type="match status" value="1"/>
</dbReference>
<dbReference type="EMBL" id="OCTY01000002">
    <property type="protein sequence ID" value="SOJ56249.1"/>
    <property type="molecule type" value="Genomic_DNA"/>
</dbReference>
<dbReference type="PANTHER" id="PTHR46889:SF4">
    <property type="entry name" value="TRANSPOSASE INSO FOR INSERTION SEQUENCE ELEMENT IS911B-RELATED"/>
    <property type="match status" value="1"/>
</dbReference>
<dbReference type="AlphaFoldDB" id="A0A7Z7IMC1"/>
<dbReference type="Gene3D" id="3.30.420.10">
    <property type="entry name" value="Ribonuclease H-like superfamily/Ribonuclease H"/>
    <property type="match status" value="1"/>
</dbReference>
<name>A0A7Z7IMC1_9MYCO</name>
<evidence type="ECO:0000256" key="1">
    <source>
        <dbReference type="ARBA" id="ARBA00002286"/>
    </source>
</evidence>
<sequence>MAAECATTAITRMARLLEVSTSGFYKRVKRSATTELSDREQRKADLTVKIIDHHRESAGVYGSPRITADLRAAGEVVSEKTVAKIMAEIGLVGISPRTFKVRTTIVDPTASFPADLVKRQFDQGRCDAVWSSDITYLTCGEGDMYLCALRDEHSKRVLGWSVADHMLTELVTDALAQAVAVRDGNVRGTIMHSDRGAQFTAQAMARACAEAGLRRSMGATGICWDNSGAESLWSTFKHEYYYRHVFGTKTELVAAVDKWMNYYNNQRRHSAIGMLSPISYEQSLNAASQAA</sequence>
<dbReference type="InterPro" id="IPR001584">
    <property type="entry name" value="Integrase_cat-core"/>
</dbReference>
<dbReference type="InterPro" id="IPR050900">
    <property type="entry name" value="Transposase_IS3/IS150/IS904"/>
</dbReference>
<evidence type="ECO:0000313" key="4">
    <source>
        <dbReference type="EMBL" id="SOJ56752.1"/>
    </source>
</evidence>
<comment type="caution">
    <text evidence="3">The sequence shown here is derived from an EMBL/GenBank/DDBJ whole genome shotgun (WGS) entry which is preliminary data.</text>
</comment>
<dbReference type="InterPro" id="IPR036397">
    <property type="entry name" value="RNaseH_sf"/>
</dbReference>
<protein>
    <recommendedName>
        <fullName evidence="2">Integrase catalytic domain-containing protein</fullName>
    </recommendedName>
</protein>
<dbReference type="Pfam" id="PF00665">
    <property type="entry name" value="rve"/>
    <property type="match status" value="1"/>
</dbReference>
<dbReference type="Pfam" id="PF13333">
    <property type="entry name" value="rve_2"/>
    <property type="match status" value="1"/>
</dbReference>
<organism evidence="3 6">
    <name type="scientific">Mycobacterium simulans</name>
    <dbReference type="NCBI Taxonomy" id="627089"/>
    <lineage>
        <taxon>Bacteria</taxon>
        <taxon>Bacillati</taxon>
        <taxon>Actinomycetota</taxon>
        <taxon>Actinomycetes</taxon>
        <taxon>Mycobacteriales</taxon>
        <taxon>Mycobacteriaceae</taxon>
        <taxon>Mycobacterium</taxon>
    </lineage>
</organism>
<dbReference type="InterPro" id="IPR048020">
    <property type="entry name" value="Transpos_IS3"/>
</dbReference>
<evidence type="ECO:0000313" key="3">
    <source>
        <dbReference type="EMBL" id="SOJ56249.1"/>
    </source>
</evidence>
<dbReference type="NCBIfam" id="NF033516">
    <property type="entry name" value="transpos_IS3"/>
    <property type="match status" value="1"/>
</dbReference>
<comment type="function">
    <text evidence="1">Involved in the transposition of the insertion sequence.</text>
</comment>
<dbReference type="InterPro" id="IPR025948">
    <property type="entry name" value="HTH-like_dom"/>
</dbReference>
<dbReference type="EMBL" id="OCTY01000002">
    <property type="protein sequence ID" value="SOJ56752.1"/>
    <property type="molecule type" value="Genomic_DNA"/>
</dbReference>
<dbReference type="EMBL" id="OCTY01000002">
    <property type="protein sequence ID" value="SOJ56753.1"/>
    <property type="molecule type" value="Genomic_DNA"/>
</dbReference>
<dbReference type="Pfam" id="PF13276">
    <property type="entry name" value="HTH_21"/>
    <property type="match status" value="1"/>
</dbReference>
<evidence type="ECO:0000259" key="2">
    <source>
        <dbReference type="PROSITE" id="PS50994"/>
    </source>
</evidence>
<accession>A0A7Z7IMC1</accession>
<dbReference type="Proteomes" id="UP000554965">
    <property type="component" value="Unassembled WGS sequence"/>
</dbReference>
<evidence type="ECO:0000313" key="5">
    <source>
        <dbReference type="EMBL" id="SOJ56753.1"/>
    </source>
</evidence>
<evidence type="ECO:0000313" key="6">
    <source>
        <dbReference type="Proteomes" id="UP000554965"/>
    </source>
</evidence>
<gene>
    <name evidence="3" type="ORF">MSIMFB_03722</name>
    <name evidence="4" type="ORF">MSIMFB_04227</name>
    <name evidence="5" type="ORF">MSIMFB_04228</name>
</gene>